<dbReference type="AlphaFoldDB" id="A0A7W6HPU7"/>
<dbReference type="GO" id="GO:0005524">
    <property type="term" value="F:ATP binding"/>
    <property type="evidence" value="ECO:0007669"/>
    <property type="project" value="UniProtKB-KW"/>
</dbReference>
<evidence type="ECO:0000256" key="4">
    <source>
        <dbReference type="ARBA" id="ARBA00022748"/>
    </source>
</evidence>
<evidence type="ECO:0000256" key="6">
    <source>
        <dbReference type="ARBA" id="ARBA00022967"/>
    </source>
</evidence>
<protein>
    <submittedName>
        <fullName evidence="9">Heme exporter protein A</fullName>
    </submittedName>
</protein>
<proteinExistence type="inferred from homology"/>
<reference evidence="9 10" key="1">
    <citation type="submission" date="2020-08" db="EMBL/GenBank/DDBJ databases">
        <title>Genomic Encyclopedia of Type Strains, Phase IV (KMG-IV): sequencing the most valuable type-strain genomes for metagenomic binning, comparative biology and taxonomic classification.</title>
        <authorList>
            <person name="Goeker M."/>
        </authorList>
    </citation>
    <scope>NUCLEOTIDE SEQUENCE [LARGE SCALE GENOMIC DNA]</scope>
    <source>
        <strain evidence="9 10">DSM 100021</strain>
    </source>
</reference>
<dbReference type="PROSITE" id="PS50893">
    <property type="entry name" value="ABC_TRANSPORTER_2"/>
    <property type="match status" value="1"/>
</dbReference>
<dbReference type="OrthoDB" id="9800654at2"/>
<evidence type="ECO:0000313" key="10">
    <source>
        <dbReference type="Proteomes" id="UP000544107"/>
    </source>
</evidence>
<dbReference type="RefSeq" id="WP_083943373.1">
    <property type="nucleotide sequence ID" value="NZ_JACIED010000004.1"/>
</dbReference>
<dbReference type="InterPro" id="IPR017871">
    <property type="entry name" value="ABC_transporter-like_CS"/>
</dbReference>
<evidence type="ECO:0000259" key="8">
    <source>
        <dbReference type="PROSITE" id="PS50893"/>
    </source>
</evidence>
<dbReference type="Gene3D" id="3.40.50.300">
    <property type="entry name" value="P-loop containing nucleotide triphosphate hydrolases"/>
    <property type="match status" value="1"/>
</dbReference>
<keyword evidence="4" id="KW-0201">Cytochrome c-type biogenesis</keyword>
<keyword evidence="2" id="KW-0813">Transport</keyword>
<evidence type="ECO:0000313" key="9">
    <source>
        <dbReference type="EMBL" id="MBB4009157.1"/>
    </source>
</evidence>
<keyword evidence="5" id="KW-0067">ATP-binding</keyword>
<dbReference type="GO" id="GO:0016887">
    <property type="term" value="F:ATP hydrolysis activity"/>
    <property type="evidence" value="ECO:0007669"/>
    <property type="project" value="InterPro"/>
</dbReference>
<sequence>MLNKGEITRLNALNLAARRGEDLLFRGVSFTLSGGEALVLTGRNGSGKSTLLRVVAGFIRPDHGTVAYESPGAEPRPVREVSHYLGHRNGMKAELTVTENLSFWKDFLGDADQGTSLDIEDAAERVGLAGITHLPYGYLSAGQQRRFAMARLLVAHRPVWLLDEPTAALDIKADAMFSGLVRDHLTGGGMVIAATHQPLGLNNPQMLEMKGFDYRDMEDAA</sequence>
<dbReference type="SUPFAM" id="SSF52540">
    <property type="entry name" value="P-loop containing nucleoside triphosphate hydrolases"/>
    <property type="match status" value="1"/>
</dbReference>
<comment type="similarity">
    <text evidence="1">Belongs to the ABC transporter superfamily.</text>
</comment>
<dbReference type="InterPro" id="IPR027417">
    <property type="entry name" value="P-loop_NTPase"/>
</dbReference>
<accession>A0A7W6HPU7</accession>
<name>A0A7W6HPU7_9HYPH</name>
<dbReference type="InterPro" id="IPR003593">
    <property type="entry name" value="AAA+_ATPase"/>
</dbReference>
<keyword evidence="3" id="KW-0547">Nucleotide-binding</keyword>
<dbReference type="InterPro" id="IPR005895">
    <property type="entry name" value="ABC_transptr_haem_export_CcmA"/>
</dbReference>
<evidence type="ECO:0000256" key="5">
    <source>
        <dbReference type="ARBA" id="ARBA00022840"/>
    </source>
</evidence>
<dbReference type="PANTHER" id="PTHR43499:SF1">
    <property type="entry name" value="ABC TRANSPORTER I FAMILY MEMBER 1"/>
    <property type="match status" value="1"/>
</dbReference>
<dbReference type="Pfam" id="PF00005">
    <property type="entry name" value="ABC_tran"/>
    <property type="match status" value="1"/>
</dbReference>
<evidence type="ECO:0000256" key="7">
    <source>
        <dbReference type="ARBA" id="ARBA00023136"/>
    </source>
</evidence>
<comment type="caution">
    <text evidence="9">The sequence shown here is derived from an EMBL/GenBank/DDBJ whole genome shotgun (WGS) entry which is preliminary data.</text>
</comment>
<dbReference type="GO" id="GO:0017004">
    <property type="term" value="P:cytochrome complex assembly"/>
    <property type="evidence" value="ECO:0007669"/>
    <property type="project" value="UniProtKB-KW"/>
</dbReference>
<dbReference type="PROSITE" id="PS00211">
    <property type="entry name" value="ABC_TRANSPORTER_1"/>
    <property type="match status" value="1"/>
</dbReference>
<dbReference type="GO" id="GO:0022857">
    <property type="term" value="F:transmembrane transporter activity"/>
    <property type="evidence" value="ECO:0007669"/>
    <property type="project" value="InterPro"/>
</dbReference>
<dbReference type="SMART" id="SM00382">
    <property type="entry name" value="AAA"/>
    <property type="match status" value="1"/>
</dbReference>
<dbReference type="EMBL" id="JACIED010000004">
    <property type="protein sequence ID" value="MBB4009157.1"/>
    <property type="molecule type" value="Genomic_DNA"/>
</dbReference>
<keyword evidence="7" id="KW-0472">Membrane</keyword>
<dbReference type="Proteomes" id="UP000544107">
    <property type="component" value="Unassembled WGS sequence"/>
</dbReference>
<organism evidence="9 10">
    <name type="scientific">Allorhizobium taibaishanense</name>
    <dbReference type="NCBI Taxonomy" id="887144"/>
    <lineage>
        <taxon>Bacteria</taxon>
        <taxon>Pseudomonadati</taxon>
        <taxon>Pseudomonadota</taxon>
        <taxon>Alphaproteobacteria</taxon>
        <taxon>Hyphomicrobiales</taxon>
        <taxon>Rhizobiaceae</taxon>
        <taxon>Rhizobium/Agrobacterium group</taxon>
        <taxon>Allorhizobium</taxon>
    </lineage>
</organism>
<feature type="domain" description="ABC transporter" evidence="8">
    <location>
        <begin position="10"/>
        <end position="220"/>
    </location>
</feature>
<evidence type="ECO:0000256" key="2">
    <source>
        <dbReference type="ARBA" id="ARBA00022448"/>
    </source>
</evidence>
<dbReference type="NCBIfam" id="TIGR01189">
    <property type="entry name" value="ccmA"/>
    <property type="match status" value="1"/>
</dbReference>
<gene>
    <name evidence="9" type="ORF">GGQ71_003439</name>
</gene>
<evidence type="ECO:0000256" key="1">
    <source>
        <dbReference type="ARBA" id="ARBA00005417"/>
    </source>
</evidence>
<evidence type="ECO:0000256" key="3">
    <source>
        <dbReference type="ARBA" id="ARBA00022741"/>
    </source>
</evidence>
<dbReference type="PANTHER" id="PTHR43499">
    <property type="entry name" value="ABC TRANSPORTER I FAMILY MEMBER 1"/>
    <property type="match status" value="1"/>
</dbReference>
<dbReference type="InterPro" id="IPR003439">
    <property type="entry name" value="ABC_transporter-like_ATP-bd"/>
</dbReference>
<keyword evidence="6" id="KW-1278">Translocase</keyword>